<dbReference type="SUPFAM" id="SSF50475">
    <property type="entry name" value="FMN-binding split barrel"/>
    <property type="match status" value="1"/>
</dbReference>
<dbReference type="InterPro" id="IPR055343">
    <property type="entry name" value="CREG_beta-barrel"/>
</dbReference>
<dbReference type="Gene3D" id="2.30.110.10">
    <property type="entry name" value="Electron Transport, Fmn-binding Protein, Chain A"/>
    <property type="match status" value="1"/>
</dbReference>
<feature type="domain" description="CREG-like beta-barrel" evidence="2">
    <location>
        <begin position="28"/>
        <end position="184"/>
    </location>
</feature>
<dbReference type="PANTHER" id="PTHR37273:SF1">
    <property type="entry name" value="ADL397C-AP"/>
    <property type="match status" value="1"/>
</dbReference>
<feature type="chain" id="PRO_5046460909" description="CREG-like beta-barrel domain-containing protein" evidence="1">
    <location>
        <begin position="24"/>
        <end position="224"/>
    </location>
</feature>
<name>A0ABR3JL79_9AGAR</name>
<sequence length="224" mass="25382">MGLERMIFLVILTTFALSFRVLARETVWDAARIAHELIEDSVDAVATMATIYPSNHSISPNEPFALQEYYASCYHNGSLTLLFLPISRHSQNILQSPHRAASITIASQNPAAKKPRIALVGNVTIFRDRRAADEAAIKRCYLAKHPDARWWLPDDDDAAHLSYWARFDPQTVYFVGGFGDKHYIGYIPLEIFRNTSLASNSIYESEHNSEYSSTLPQVLIEQDY</sequence>
<evidence type="ECO:0000259" key="2">
    <source>
        <dbReference type="Pfam" id="PF13883"/>
    </source>
</evidence>
<protein>
    <recommendedName>
        <fullName evidence="2">CREG-like beta-barrel domain-containing protein</fullName>
    </recommendedName>
</protein>
<keyword evidence="4" id="KW-1185">Reference proteome</keyword>
<dbReference type="EMBL" id="JASNQZ010000006">
    <property type="protein sequence ID" value="KAL0956364.1"/>
    <property type="molecule type" value="Genomic_DNA"/>
</dbReference>
<feature type="signal peptide" evidence="1">
    <location>
        <begin position="1"/>
        <end position="23"/>
    </location>
</feature>
<evidence type="ECO:0000313" key="3">
    <source>
        <dbReference type="EMBL" id="KAL0956364.1"/>
    </source>
</evidence>
<dbReference type="Pfam" id="PF13883">
    <property type="entry name" value="CREG_beta-barrel"/>
    <property type="match status" value="1"/>
</dbReference>
<dbReference type="InterPro" id="IPR012349">
    <property type="entry name" value="Split_barrel_FMN-bd"/>
</dbReference>
<comment type="caution">
    <text evidence="3">The sequence shown here is derived from an EMBL/GenBank/DDBJ whole genome shotgun (WGS) entry which is preliminary data.</text>
</comment>
<evidence type="ECO:0000313" key="4">
    <source>
        <dbReference type="Proteomes" id="UP001556367"/>
    </source>
</evidence>
<keyword evidence="1" id="KW-0732">Signal</keyword>
<reference evidence="4" key="1">
    <citation type="submission" date="2024-06" db="EMBL/GenBank/DDBJ databases">
        <title>Multi-omics analyses provide insights into the biosynthesis of the anticancer antibiotic pleurotin in Hohenbuehelia grisea.</title>
        <authorList>
            <person name="Weaver J.A."/>
            <person name="Alberti F."/>
        </authorList>
    </citation>
    <scope>NUCLEOTIDE SEQUENCE [LARGE SCALE GENOMIC DNA]</scope>
    <source>
        <strain evidence="4">T-177</strain>
    </source>
</reference>
<dbReference type="PANTHER" id="PTHR37273">
    <property type="entry name" value="CHROMOSOME 8, WHOLE GENOME SHOTGUN SEQUENCE"/>
    <property type="match status" value="1"/>
</dbReference>
<proteinExistence type="predicted"/>
<accession>A0ABR3JL79</accession>
<organism evidence="3 4">
    <name type="scientific">Hohenbuehelia grisea</name>
    <dbReference type="NCBI Taxonomy" id="104357"/>
    <lineage>
        <taxon>Eukaryota</taxon>
        <taxon>Fungi</taxon>
        <taxon>Dikarya</taxon>
        <taxon>Basidiomycota</taxon>
        <taxon>Agaricomycotina</taxon>
        <taxon>Agaricomycetes</taxon>
        <taxon>Agaricomycetidae</taxon>
        <taxon>Agaricales</taxon>
        <taxon>Pleurotineae</taxon>
        <taxon>Pleurotaceae</taxon>
        <taxon>Hohenbuehelia</taxon>
    </lineage>
</organism>
<dbReference type="Proteomes" id="UP001556367">
    <property type="component" value="Unassembled WGS sequence"/>
</dbReference>
<gene>
    <name evidence="3" type="ORF">HGRIS_002512</name>
</gene>
<evidence type="ECO:0000256" key="1">
    <source>
        <dbReference type="SAM" id="SignalP"/>
    </source>
</evidence>